<dbReference type="InterPro" id="IPR026467">
    <property type="entry name" value="Ser/Gly_Cys_C_dom"/>
</dbReference>
<keyword evidence="2" id="KW-1133">Transmembrane helix</keyword>
<organism evidence="3 4">
    <name type="scientific">Actinomadura pelletieri DSM 43383</name>
    <dbReference type="NCBI Taxonomy" id="1120940"/>
    <lineage>
        <taxon>Bacteria</taxon>
        <taxon>Bacillati</taxon>
        <taxon>Actinomycetota</taxon>
        <taxon>Actinomycetes</taxon>
        <taxon>Streptosporangiales</taxon>
        <taxon>Thermomonosporaceae</taxon>
        <taxon>Actinomadura</taxon>
    </lineage>
</organism>
<dbReference type="RefSeq" id="WP_121435040.1">
    <property type="nucleotide sequence ID" value="NZ_RBWU01000003.1"/>
</dbReference>
<gene>
    <name evidence="3" type="ORF">BZB76_3141</name>
</gene>
<dbReference type="AlphaFoldDB" id="A0A495QNT6"/>
<keyword evidence="2" id="KW-0472">Membrane</keyword>
<dbReference type="NCBIfam" id="TIGR04222">
    <property type="entry name" value="near_uncomplex"/>
    <property type="match status" value="1"/>
</dbReference>
<feature type="compositionally biased region" description="Low complexity" evidence="1">
    <location>
        <begin position="311"/>
        <end position="324"/>
    </location>
</feature>
<keyword evidence="4" id="KW-1185">Reference proteome</keyword>
<sequence length="332" mass="34724">MADALLGLALFAGHVAAGIVLLRFLRNAWADVTNGHAPTHDLHPYEVAYLHGDRRHAVATAIAALRLDGFVDAHADGRLTATKPSTADQRAAGAPLDAAIYMALFGGLAWTVHQLNNEKGVRDALDRLHDGLVAEGALIGPNYWRAWRTSWLLRLAWTALGLLLYFADFFQGFPEFLLPLAAMLAVNVIGKRLLRARWPLTVEGERFVERSRTSNAHLNPAHKPSYADLDPQSALLGIAVFGPVALMAYDPVFVQTIGLGRYVGTTRFPTPMPVGTSCASVYVVCSTVSCGAGGSSCGSSSSSCGGGSSCGSSSGSSCGSSSGSSCGGGGGF</sequence>
<proteinExistence type="predicted"/>
<keyword evidence="2" id="KW-0812">Transmembrane</keyword>
<accession>A0A495QNT6</accession>
<evidence type="ECO:0000313" key="4">
    <source>
        <dbReference type="Proteomes" id="UP000274601"/>
    </source>
</evidence>
<protein>
    <submittedName>
        <fullName evidence="3">Uncharacterized protein (TIGR04222 family)</fullName>
    </submittedName>
</protein>
<comment type="caution">
    <text evidence="3">The sequence shown here is derived from an EMBL/GenBank/DDBJ whole genome shotgun (WGS) entry which is preliminary data.</text>
</comment>
<feature type="transmembrane region" description="Helical" evidence="2">
    <location>
        <begin position="151"/>
        <end position="170"/>
    </location>
</feature>
<dbReference type="OrthoDB" id="4475641at2"/>
<dbReference type="Proteomes" id="UP000274601">
    <property type="component" value="Unassembled WGS sequence"/>
</dbReference>
<evidence type="ECO:0000256" key="1">
    <source>
        <dbReference type="SAM" id="MobiDB-lite"/>
    </source>
</evidence>
<name>A0A495QNT6_9ACTN</name>
<evidence type="ECO:0000313" key="3">
    <source>
        <dbReference type="EMBL" id="RKS74624.1"/>
    </source>
</evidence>
<feature type="region of interest" description="Disordered" evidence="1">
    <location>
        <begin position="311"/>
        <end position="332"/>
    </location>
</feature>
<reference evidence="3 4" key="1">
    <citation type="submission" date="2018-10" db="EMBL/GenBank/DDBJ databases">
        <title>Genomic Encyclopedia of Archaeal and Bacterial Type Strains, Phase II (KMG-II): from individual species to whole genera.</title>
        <authorList>
            <person name="Goeker M."/>
        </authorList>
    </citation>
    <scope>NUCLEOTIDE SEQUENCE [LARGE SCALE GENOMIC DNA]</scope>
    <source>
        <strain evidence="3 4">DSM 43383</strain>
    </source>
</reference>
<evidence type="ECO:0000256" key="2">
    <source>
        <dbReference type="SAM" id="Phobius"/>
    </source>
</evidence>
<dbReference type="EMBL" id="RBWU01000003">
    <property type="protein sequence ID" value="RKS74624.1"/>
    <property type="molecule type" value="Genomic_DNA"/>
</dbReference>